<evidence type="ECO:0000259" key="2">
    <source>
        <dbReference type="Pfam" id="PF01074"/>
    </source>
</evidence>
<accession>A0AAU7D715</accession>
<dbReference type="GO" id="GO:0009313">
    <property type="term" value="P:oligosaccharide catabolic process"/>
    <property type="evidence" value="ECO:0007669"/>
    <property type="project" value="TreeGrafter"/>
</dbReference>
<dbReference type="CDD" id="cd10791">
    <property type="entry name" value="GH38N_AMII_like_1"/>
    <property type="match status" value="1"/>
</dbReference>
<dbReference type="SUPFAM" id="SSF88713">
    <property type="entry name" value="Glycoside hydrolase/deacetylase"/>
    <property type="match status" value="1"/>
</dbReference>
<dbReference type="GO" id="GO:0030246">
    <property type="term" value="F:carbohydrate binding"/>
    <property type="evidence" value="ECO:0007669"/>
    <property type="project" value="InterPro"/>
</dbReference>
<name>A0AAU7D715_9BACT</name>
<proteinExistence type="predicted"/>
<organism evidence="5">
    <name type="scientific">Edaphobacter paludis</name>
    <dbReference type="NCBI Taxonomy" id="3035702"/>
    <lineage>
        <taxon>Bacteria</taxon>
        <taxon>Pseudomonadati</taxon>
        <taxon>Acidobacteriota</taxon>
        <taxon>Terriglobia</taxon>
        <taxon>Terriglobales</taxon>
        <taxon>Acidobacteriaceae</taxon>
        <taxon>Edaphobacter</taxon>
    </lineage>
</organism>
<dbReference type="InterPro" id="IPR011682">
    <property type="entry name" value="Glyco_hydro_38_C"/>
</dbReference>
<dbReference type="InterPro" id="IPR027291">
    <property type="entry name" value="Glyco_hydro_38_N_sf"/>
</dbReference>
<dbReference type="KEGG" id="epl:P4G45_01295"/>
<dbReference type="RefSeq" id="WP_348267892.1">
    <property type="nucleotide sequence ID" value="NZ_CP121194.1"/>
</dbReference>
<dbReference type="EMBL" id="CP121194">
    <property type="protein sequence ID" value="XBH10385.1"/>
    <property type="molecule type" value="Genomic_DNA"/>
</dbReference>
<dbReference type="Pfam" id="PF07748">
    <property type="entry name" value="Glyco_hydro_38C"/>
    <property type="match status" value="1"/>
</dbReference>
<feature type="chain" id="PRO_5043288645" evidence="1">
    <location>
        <begin position="26"/>
        <end position="964"/>
    </location>
</feature>
<gene>
    <name evidence="4" type="ORF">P4G45_01295</name>
    <name evidence="5" type="ORF">P8936_01305</name>
</gene>
<dbReference type="Gene3D" id="2.70.98.30">
    <property type="entry name" value="Golgi alpha-mannosidase II, domain 4"/>
    <property type="match status" value="1"/>
</dbReference>
<dbReference type="InterPro" id="IPR011330">
    <property type="entry name" value="Glyco_hydro/deAcase_b/a-brl"/>
</dbReference>
<sequence>MKRRDVLKGLSIVAGGALCTTPALSAFAFGEDKAQAPPPLALPIRGLVRKNGKLMQPIQISIRHSGGDAAAVTTLDGAEIDRRALTSGQNTFNVLIAPVTEARDGSIVVKVGESGSSASVKLQPVRKVLIYVLPHSHHDLGYTDLQANVEEKQMQNITLGMEMARKTASYPEGSRFVWNLEVLWGADLYMRRRSQAEKDALIAAVKNGWVAINGMYANELTGLCRPEELMQLFRYGTELGKTCGVRVDSAMISDVPGYTWGTVTAMAQAGIRYFSAAPNFFDRIGSLMAEWQDKPFWAVSPSGKEKVLVWIPWTGYAMSHVMKLSPEFVGKYQDRLDTAGFKYDISYIRWSGHGDNAVPDPELSEFIKGWNEEYEWPKFHISSTSEAFSAFEKRHGTEIPEMHGDLTPYWEDGAGSSALETKLNRVAADRLTQAEALGAMFSPTALSTAKVNEAWRNILLYSEHTWGAWCSVSDSESDFTKKQWDVKRQFAVDAESMSKALLAETLQAAGAGTDASVIDVHNSTSWPRSELVVLSAAMSAAGDHVKTERGASVPSQRLSTGELAFLAHDVPAFGSARFRLSGAKALAPAKHAMFQDGVLDNGIVRVKLDPASGNLVELSQHGRAENLVDSSQGQAANEYLFLEGSDVTKVQQSGTATIHVEEAGPLVASVRIESAAPGCKSLVRRVRLVAGEDHVELTNIVDKKRAPLNPHPGKGGPGDDFAQREAKESVQFAFPFAVRDGAMRMDIPLGVMRPEIDQLPGACRNWLPVGRWIDVSNAEHGVTWVTLDAPLVEVGEISANMLGSQRDPKLWRKYIAPTQTFYSWAMNNHWGTNYRAYQEGVVEFRYALRPHAGYDAAAAGRFAIGLSQPLVTTVASAAAVKPALLRIEPEDVLALALKTSEDGESTVIRLLGASGEERQAKLTWAAPQQPQLWLSDLSEQRVKRIDGEVTVAGWDLVTLRADHA</sequence>
<dbReference type="InterPro" id="IPR000602">
    <property type="entry name" value="Glyco_hydro_38_N"/>
</dbReference>
<dbReference type="Pfam" id="PF01074">
    <property type="entry name" value="Glyco_hydro_38N"/>
    <property type="match status" value="1"/>
</dbReference>
<dbReference type="InterPro" id="IPR011013">
    <property type="entry name" value="Gal_mutarotase_sf_dom"/>
</dbReference>
<feature type="domain" description="Glycoside hydrolase family 38 N-terminal" evidence="2">
    <location>
        <begin position="130"/>
        <end position="408"/>
    </location>
</feature>
<reference evidence="5" key="1">
    <citation type="submission" date="2023-03" db="EMBL/GenBank/DDBJ databases">
        <title>Edaphobacter sp.</title>
        <authorList>
            <person name="Huber K.J."/>
            <person name="Papendorf J."/>
            <person name="Pilke C."/>
            <person name="Bunk B."/>
            <person name="Sproeer C."/>
            <person name="Pester M."/>
        </authorList>
    </citation>
    <scope>NUCLEOTIDE SEQUENCE</scope>
    <source>
        <strain evidence="4">DSM 109919</strain>
        <strain evidence="5">DSM 109920</strain>
    </source>
</reference>
<dbReference type="PANTHER" id="PTHR46017:SF1">
    <property type="entry name" value="ALPHA-MANNOSIDASE 2C1"/>
    <property type="match status" value="1"/>
</dbReference>
<dbReference type="AlphaFoldDB" id="A0AAU7D715"/>
<keyword evidence="5" id="KW-0378">Hydrolase</keyword>
<feature type="signal peptide" evidence="1">
    <location>
        <begin position="1"/>
        <end position="25"/>
    </location>
</feature>
<protein>
    <submittedName>
        <fullName evidence="5">Glycoside hydrolase family 38 C-terminal domain-containing protein</fullName>
    </submittedName>
</protein>
<evidence type="ECO:0000256" key="1">
    <source>
        <dbReference type="SAM" id="SignalP"/>
    </source>
</evidence>
<dbReference type="EMBL" id="CP121195">
    <property type="protein sequence ID" value="XBH13822.1"/>
    <property type="molecule type" value="Genomic_DNA"/>
</dbReference>
<accession>A0AAU7CZP2</accession>
<feature type="domain" description="Glycosyl hydrolase family 38 C-terminal" evidence="3">
    <location>
        <begin position="599"/>
        <end position="785"/>
    </location>
</feature>
<dbReference type="PANTHER" id="PTHR46017">
    <property type="entry name" value="ALPHA-MANNOSIDASE 2C1"/>
    <property type="match status" value="1"/>
</dbReference>
<dbReference type="SUPFAM" id="SSF74650">
    <property type="entry name" value="Galactose mutarotase-like"/>
    <property type="match status" value="1"/>
</dbReference>
<evidence type="ECO:0000313" key="4">
    <source>
        <dbReference type="EMBL" id="XBH10385.1"/>
    </source>
</evidence>
<dbReference type="GO" id="GO:0004559">
    <property type="term" value="F:alpha-mannosidase activity"/>
    <property type="evidence" value="ECO:0007669"/>
    <property type="project" value="InterPro"/>
</dbReference>
<keyword evidence="1" id="KW-0732">Signal</keyword>
<dbReference type="GO" id="GO:0006013">
    <property type="term" value="P:mannose metabolic process"/>
    <property type="evidence" value="ECO:0007669"/>
    <property type="project" value="InterPro"/>
</dbReference>
<dbReference type="Gene3D" id="3.20.110.10">
    <property type="entry name" value="Glycoside hydrolase 38, N terminal domain"/>
    <property type="match status" value="1"/>
</dbReference>
<evidence type="ECO:0000259" key="3">
    <source>
        <dbReference type="Pfam" id="PF07748"/>
    </source>
</evidence>
<evidence type="ECO:0000313" key="5">
    <source>
        <dbReference type="EMBL" id="XBH13822.1"/>
    </source>
</evidence>